<reference evidence="2 3" key="1">
    <citation type="submission" date="2016-01" db="EMBL/GenBank/DDBJ databases">
        <authorList>
            <person name="Oliw E.H."/>
        </authorList>
    </citation>
    <scope>NUCLEOTIDE SEQUENCE [LARGE SCALE GENOMIC DNA]</scope>
    <source>
        <strain evidence="2 3">MJR7757A</strain>
    </source>
</reference>
<comment type="caution">
    <text evidence="2">The sequence shown here is derived from an EMBL/GenBank/DDBJ whole genome shotgun (WGS) entry which is preliminary data.</text>
</comment>
<evidence type="ECO:0000256" key="1">
    <source>
        <dbReference type="SAM" id="Phobius"/>
    </source>
</evidence>
<accession>A0A133MX84</accession>
<dbReference type="AlphaFoldDB" id="A0A133MX84"/>
<keyword evidence="1" id="KW-0472">Membrane</keyword>
<keyword evidence="1" id="KW-0812">Transmembrane</keyword>
<dbReference type="PATRIC" id="fig|1502.174.peg.2393"/>
<feature type="transmembrane region" description="Helical" evidence="1">
    <location>
        <begin position="289"/>
        <end position="309"/>
    </location>
</feature>
<dbReference type="Proteomes" id="UP000070646">
    <property type="component" value="Unassembled WGS sequence"/>
</dbReference>
<proteinExistence type="predicted"/>
<organism evidence="2 3">
    <name type="scientific">Clostridium perfringens</name>
    <dbReference type="NCBI Taxonomy" id="1502"/>
    <lineage>
        <taxon>Bacteria</taxon>
        <taxon>Bacillati</taxon>
        <taxon>Bacillota</taxon>
        <taxon>Clostridia</taxon>
        <taxon>Eubacteriales</taxon>
        <taxon>Clostridiaceae</taxon>
        <taxon>Clostridium</taxon>
    </lineage>
</organism>
<dbReference type="EMBL" id="LRPU01000138">
    <property type="protein sequence ID" value="KXA08583.1"/>
    <property type="molecule type" value="Genomic_DNA"/>
</dbReference>
<sequence>MDIEELRRRRKEVSSDSEKTLRNMEYIANESFRVAEVAHNSRKIIDNLDLEFERQTGFNSLDVKFLFFAIALQCVRQYWLSNEKLRFENDQQAGKVIKKYTPISLCGPVPYDAFKKEGYFDNTGISGANHRYSTLGHDPLLGWIFGTANILSETVTKNNIILESYSTILVGNEYKINGITNIASIFSESFNRVQADYKDLVLAITKHAIHLSSDAFTTMGLPIPVINTVSPNLSSKLLKNGIDIYSVSRGMAMSSLINMIIAAIHGLFYDETKYPNRDIYEVKTRKILSYSNAIASASNIIYVAISAYLGNEGAIKKLDVGGLIVTIYRLLSDSKFIREIKEEFVFGNFNKLIQGGQYNF</sequence>
<protein>
    <submittedName>
        <fullName evidence="2">Uncharacterized protein</fullName>
    </submittedName>
</protein>
<keyword evidence="1" id="KW-1133">Transmembrane helix</keyword>
<gene>
    <name evidence="2" type="ORF">HMPREF3222_02378</name>
</gene>
<evidence type="ECO:0000313" key="3">
    <source>
        <dbReference type="Proteomes" id="UP000070646"/>
    </source>
</evidence>
<evidence type="ECO:0000313" key="2">
    <source>
        <dbReference type="EMBL" id="KXA08583.1"/>
    </source>
</evidence>
<feature type="transmembrane region" description="Helical" evidence="1">
    <location>
        <begin position="250"/>
        <end position="269"/>
    </location>
</feature>
<dbReference type="RefSeq" id="WP_060796324.1">
    <property type="nucleotide sequence ID" value="NZ_KQ956274.1"/>
</dbReference>
<name>A0A133MX84_CLOPF</name>